<dbReference type="EMBL" id="SMKA01000001">
    <property type="protein sequence ID" value="TDC35771.1"/>
    <property type="molecule type" value="Genomic_DNA"/>
</dbReference>
<gene>
    <name evidence="2" type="ORF">E1261_00130</name>
</gene>
<keyword evidence="3" id="KW-1185">Reference proteome</keyword>
<evidence type="ECO:0000313" key="2">
    <source>
        <dbReference type="EMBL" id="TDC35771.1"/>
    </source>
</evidence>
<dbReference type="OrthoDB" id="3815449at2"/>
<sequence>MRNHPGTAPLRPGGLHRGDTARRFRSTAVRPNRQPPRARQHRTGTTAPQMNTKHIAPAAADDQTGVGDDQHQRLQHLSSGSAAVVSSRSWCLPPGYAGARPVEFDERSPNPARVWDGLTGGKNNFAADREVIATVLKFSPGFSTVITENQEFRERACTYLVHEVGITQFLDCGVGIPTPNPIHDVVQSINPDAKVLYVDHDPMVVAHARALLATNDNTEVIAGNIFNPKGLLRDETVQAFLDWSQPIAILQTATLHQHCGEVAAVAKVMKAYVAAAAAGSCTVISDLHIPEDPELVQDALQAEQGFCEGMGPVVRFRSLDEIRALFPGQHLLENGVVACRDWPTKDDDDKRYPYSAYNAARNLMAGGIGQKPGPQ</sequence>
<organism evidence="2 3">
    <name type="scientific">Kribbella albertanoniae</name>
    <dbReference type="NCBI Taxonomy" id="1266829"/>
    <lineage>
        <taxon>Bacteria</taxon>
        <taxon>Bacillati</taxon>
        <taxon>Actinomycetota</taxon>
        <taxon>Actinomycetes</taxon>
        <taxon>Propionibacteriales</taxon>
        <taxon>Kribbellaceae</taxon>
        <taxon>Kribbella</taxon>
    </lineage>
</organism>
<dbReference type="InterPro" id="IPR006764">
    <property type="entry name" value="SAM_dep_MeTrfase_SAV2177_type"/>
</dbReference>
<feature type="region of interest" description="Disordered" evidence="1">
    <location>
        <begin position="1"/>
        <end position="53"/>
    </location>
</feature>
<dbReference type="InterPro" id="IPR029063">
    <property type="entry name" value="SAM-dependent_MTases_sf"/>
</dbReference>
<evidence type="ECO:0000313" key="3">
    <source>
        <dbReference type="Proteomes" id="UP000295075"/>
    </source>
</evidence>
<name>A0A4R4QIY8_9ACTN</name>
<evidence type="ECO:0008006" key="4">
    <source>
        <dbReference type="Google" id="ProtNLM"/>
    </source>
</evidence>
<proteinExistence type="predicted"/>
<comment type="caution">
    <text evidence="2">The sequence shown here is derived from an EMBL/GenBank/DDBJ whole genome shotgun (WGS) entry which is preliminary data.</text>
</comment>
<dbReference type="Pfam" id="PF04672">
    <property type="entry name" value="Methyltransf_19"/>
    <property type="match status" value="1"/>
</dbReference>
<reference evidence="2 3" key="1">
    <citation type="submission" date="2019-03" db="EMBL/GenBank/DDBJ databases">
        <title>Draft genome sequences of novel Actinobacteria.</title>
        <authorList>
            <person name="Sahin N."/>
            <person name="Ay H."/>
            <person name="Saygin H."/>
        </authorList>
    </citation>
    <scope>NUCLEOTIDE SEQUENCE [LARGE SCALE GENOMIC DNA]</scope>
    <source>
        <strain evidence="2 3">JCM 30547</strain>
    </source>
</reference>
<accession>A0A4R4QIY8</accession>
<feature type="compositionally biased region" description="Polar residues" evidence="1">
    <location>
        <begin position="43"/>
        <end position="52"/>
    </location>
</feature>
<dbReference type="Proteomes" id="UP000295075">
    <property type="component" value="Unassembled WGS sequence"/>
</dbReference>
<protein>
    <recommendedName>
        <fullName evidence="4">SAM-dependent methyltransferase</fullName>
    </recommendedName>
</protein>
<dbReference type="Gene3D" id="3.40.50.150">
    <property type="entry name" value="Vaccinia Virus protein VP39"/>
    <property type="match status" value="1"/>
</dbReference>
<evidence type="ECO:0000256" key="1">
    <source>
        <dbReference type="SAM" id="MobiDB-lite"/>
    </source>
</evidence>
<dbReference type="AlphaFoldDB" id="A0A4R4QIY8"/>
<dbReference type="SUPFAM" id="SSF53335">
    <property type="entry name" value="S-adenosyl-L-methionine-dependent methyltransferases"/>
    <property type="match status" value="1"/>
</dbReference>